<evidence type="ECO:0000313" key="7">
    <source>
        <dbReference type="EMBL" id="KEO85216.1"/>
    </source>
</evidence>
<reference evidence="7 8" key="1">
    <citation type="journal article" date="2013" name="Int. J. Syst. Evol. Microbiol.">
        <title>Tumebacillus flagellatus sp. nov., an alpha-amylase/pullulanase-producing bacterium isolated from cassava wastewater.</title>
        <authorList>
            <person name="Wang Q."/>
            <person name="Xie N."/>
            <person name="Qin Y."/>
            <person name="Shen N."/>
            <person name="Zhu J."/>
            <person name="Mi H."/>
            <person name="Huang R."/>
        </authorList>
    </citation>
    <scope>NUCLEOTIDE SEQUENCE [LARGE SCALE GENOMIC DNA]</scope>
    <source>
        <strain evidence="7 8">GST4</strain>
    </source>
</reference>
<dbReference type="eggNOG" id="COG2008">
    <property type="taxonomic scope" value="Bacteria"/>
</dbReference>
<dbReference type="InterPro" id="IPR015424">
    <property type="entry name" value="PyrdxlP-dep_Trfase"/>
</dbReference>
<dbReference type="CDD" id="cd06502">
    <property type="entry name" value="TA_like"/>
    <property type="match status" value="1"/>
</dbReference>
<dbReference type="Pfam" id="PF01212">
    <property type="entry name" value="Beta_elim_lyase"/>
    <property type="match status" value="1"/>
</dbReference>
<dbReference type="InterPro" id="IPR001597">
    <property type="entry name" value="ArAA_b-elim_lyase/Thr_aldolase"/>
</dbReference>
<keyword evidence="8" id="KW-1185">Reference proteome</keyword>
<dbReference type="Proteomes" id="UP000027931">
    <property type="component" value="Unassembled WGS sequence"/>
</dbReference>
<dbReference type="GO" id="GO:0006567">
    <property type="term" value="P:L-threonine catabolic process"/>
    <property type="evidence" value="ECO:0007669"/>
    <property type="project" value="TreeGrafter"/>
</dbReference>
<keyword evidence="3" id="KW-0663">Pyridoxal phosphate</keyword>
<comment type="caution">
    <text evidence="7">The sequence shown here is derived from an EMBL/GenBank/DDBJ whole genome shotgun (WGS) entry which is preliminary data.</text>
</comment>
<evidence type="ECO:0000256" key="2">
    <source>
        <dbReference type="ARBA" id="ARBA00006966"/>
    </source>
</evidence>
<dbReference type="InterPro" id="IPR023603">
    <property type="entry name" value="Low_specificity_L-TA-like"/>
</dbReference>
<feature type="domain" description="Aromatic amino acid beta-eliminating lyase/threonine aldolase" evidence="6">
    <location>
        <begin position="3"/>
        <end position="286"/>
    </location>
</feature>
<dbReference type="AlphaFoldDB" id="A0A074LSU0"/>
<dbReference type="SUPFAM" id="SSF53383">
    <property type="entry name" value="PLP-dependent transferases"/>
    <property type="match status" value="1"/>
</dbReference>
<evidence type="ECO:0000256" key="4">
    <source>
        <dbReference type="ARBA" id="ARBA00023239"/>
    </source>
</evidence>
<evidence type="ECO:0000256" key="1">
    <source>
        <dbReference type="ARBA" id="ARBA00001933"/>
    </source>
</evidence>
<accession>A0A074LSU0</accession>
<feature type="modified residue" description="N6-(pyridoxal phosphate)lysine" evidence="5">
    <location>
        <position position="199"/>
    </location>
</feature>
<dbReference type="RefSeq" id="WP_038083758.1">
    <property type="nucleotide sequence ID" value="NZ_JMIR01000001.1"/>
</dbReference>
<dbReference type="GO" id="GO:0008732">
    <property type="term" value="F:L-allo-threonine aldolase activity"/>
    <property type="evidence" value="ECO:0007669"/>
    <property type="project" value="TreeGrafter"/>
</dbReference>
<dbReference type="Gene3D" id="3.40.640.10">
    <property type="entry name" value="Type I PLP-dependent aspartate aminotransferase-like (Major domain)"/>
    <property type="match status" value="1"/>
</dbReference>
<dbReference type="EMBL" id="JMIR01000001">
    <property type="protein sequence ID" value="KEO85216.1"/>
    <property type="molecule type" value="Genomic_DNA"/>
</dbReference>
<sequence>MIDLRSDTVTKPSEEMRKAMYNAEVGDDVYGEDPTVQKLEDTAARMLGKEAGLFVTSGTMGNQIAVLTQARSGEEIILEETSHIFLYEGATASAFGGVQTRTIKGVRGAMNPEDVRGAIRPSDIHQPVTTLICLENTHNKAGGAVVPTENMRAIHEIARENNIRVHLDGARLFNAVVASGQKPSDFAQYVDTVQFCFSKGLGAPVGSMLVGDRATIEQARVWRKRFGGGLRQVGVLAAPALLALTQNVERLAEDHANAKFLAEGLAQIPGLAIDPATVDTNIVIVNIAGLGVSETVLIDELKKSGILCGGFGPQLVRFVTHLNISKADIVSALETIQRVVRGLA</sequence>
<evidence type="ECO:0000256" key="5">
    <source>
        <dbReference type="PIRSR" id="PIRSR017617-1"/>
    </source>
</evidence>
<name>A0A074LSU0_9BACL</name>
<dbReference type="FunFam" id="3.90.1150.10:FF:000041">
    <property type="entry name" value="Low-specificity L-threonine aldolase"/>
    <property type="match status" value="1"/>
</dbReference>
<dbReference type="FunFam" id="3.40.640.10:FF:000030">
    <property type="entry name" value="Low-specificity L-threonine aldolase"/>
    <property type="match status" value="1"/>
</dbReference>
<evidence type="ECO:0000259" key="6">
    <source>
        <dbReference type="Pfam" id="PF01212"/>
    </source>
</evidence>
<comment type="cofactor">
    <cofactor evidence="1">
        <name>pyridoxal 5'-phosphate</name>
        <dbReference type="ChEBI" id="CHEBI:597326"/>
    </cofactor>
</comment>
<evidence type="ECO:0000256" key="3">
    <source>
        <dbReference type="ARBA" id="ARBA00022898"/>
    </source>
</evidence>
<dbReference type="PANTHER" id="PTHR48097:SF9">
    <property type="entry name" value="L-THREONINE ALDOLASE"/>
    <property type="match status" value="1"/>
</dbReference>
<organism evidence="7 8">
    <name type="scientific">Tumebacillus flagellatus</name>
    <dbReference type="NCBI Taxonomy" id="1157490"/>
    <lineage>
        <taxon>Bacteria</taxon>
        <taxon>Bacillati</taxon>
        <taxon>Bacillota</taxon>
        <taxon>Bacilli</taxon>
        <taxon>Bacillales</taxon>
        <taxon>Alicyclobacillaceae</taxon>
        <taxon>Tumebacillus</taxon>
    </lineage>
</organism>
<dbReference type="InterPro" id="IPR015422">
    <property type="entry name" value="PyrdxlP-dep_Trfase_small"/>
</dbReference>
<dbReference type="NCBIfam" id="NF007825">
    <property type="entry name" value="PRK10534.1"/>
    <property type="match status" value="1"/>
</dbReference>
<evidence type="ECO:0000313" key="8">
    <source>
        <dbReference type="Proteomes" id="UP000027931"/>
    </source>
</evidence>
<dbReference type="InterPro" id="IPR015421">
    <property type="entry name" value="PyrdxlP-dep_Trfase_major"/>
</dbReference>
<dbReference type="OrthoDB" id="9774495at2"/>
<gene>
    <name evidence="7" type="ORF">EL26_01260</name>
</gene>
<dbReference type="Gene3D" id="3.90.1150.10">
    <property type="entry name" value="Aspartate Aminotransferase, domain 1"/>
    <property type="match status" value="1"/>
</dbReference>
<proteinExistence type="inferred from homology"/>
<dbReference type="PANTHER" id="PTHR48097">
    <property type="entry name" value="L-THREONINE ALDOLASE-RELATED"/>
    <property type="match status" value="1"/>
</dbReference>
<keyword evidence="4" id="KW-0456">Lyase</keyword>
<dbReference type="NCBIfam" id="NF041359">
    <property type="entry name" value="GntG_guanitoxin"/>
    <property type="match status" value="1"/>
</dbReference>
<protein>
    <submittedName>
        <fullName evidence="7">Threonine aldolase</fullName>
    </submittedName>
</protein>
<comment type="similarity">
    <text evidence="2">Belongs to the threonine aldolase family.</text>
</comment>
<dbReference type="STRING" id="1157490.EL26_01260"/>
<dbReference type="GO" id="GO:0006545">
    <property type="term" value="P:glycine biosynthetic process"/>
    <property type="evidence" value="ECO:0007669"/>
    <property type="project" value="TreeGrafter"/>
</dbReference>
<dbReference type="PIRSF" id="PIRSF017617">
    <property type="entry name" value="Thr_aldolase"/>
    <property type="match status" value="1"/>
</dbReference>
<dbReference type="GO" id="GO:0005829">
    <property type="term" value="C:cytosol"/>
    <property type="evidence" value="ECO:0007669"/>
    <property type="project" value="TreeGrafter"/>
</dbReference>